<feature type="compositionally biased region" description="Polar residues" evidence="1">
    <location>
        <begin position="282"/>
        <end position="294"/>
    </location>
</feature>
<feature type="compositionally biased region" description="Low complexity" evidence="1">
    <location>
        <begin position="18"/>
        <end position="36"/>
    </location>
</feature>
<feature type="region of interest" description="Disordered" evidence="1">
    <location>
        <begin position="1"/>
        <end position="83"/>
    </location>
</feature>
<feature type="compositionally biased region" description="Basic and acidic residues" evidence="1">
    <location>
        <begin position="312"/>
        <end position="341"/>
    </location>
</feature>
<dbReference type="EMBL" id="LN714483">
    <property type="protein sequence ID" value="CEL67716.1"/>
    <property type="molecule type" value="Genomic_DNA"/>
</dbReference>
<accession>A0A0F7UF89</accession>
<dbReference type="AlphaFoldDB" id="A0A0F7UF89"/>
<sequence>MEPRNSLFHGGGEEASRTRVSSPSRVSSSSQTRQPSYLRFVRAYLPKGNSSRRSDPASSSSSSSRSSSTSSSRSSSSSSSRSSVSSACSALFASVLSSSSHVRRGCAPLSRSVSPHEGAHWRGRSSARSAKDERQEEPERGARQDDCEEERARRSRTSCKHPRAEKTREDALSRGMSPHPDAGTDQRRRAENAKARTPSRERERQKARHRQLERRAGSVASCERRKSFRERASSSESSTPSADSVYTVERDTSEAERSQRRSKEPRRAIGQARRSTGRREGNVSSRKQKACTSTPEERPHNRMQRVGSSSSEGRHDSEDERSSDGSDAGERAKRVRRDCERSPNLPPRAPRNPLFAAYDRASYQELKRRRREASGASSSRRQADNDVDREQWRHDRFHERSPSPERVRPPTVWDTRKGQWRSRAGGVYVPPPKEEVEELEEALARYRPSPRGNERSKDCSRSKDDRHRRESRDSSPSPVRRGSPVYE</sequence>
<feature type="compositionally biased region" description="Basic and acidic residues" evidence="1">
    <location>
        <begin position="182"/>
        <end position="204"/>
    </location>
</feature>
<evidence type="ECO:0000256" key="1">
    <source>
        <dbReference type="SAM" id="MobiDB-lite"/>
    </source>
</evidence>
<protein>
    <submittedName>
        <fullName evidence="2">Uncharacterized protein</fullName>
    </submittedName>
</protein>
<evidence type="ECO:0000313" key="2">
    <source>
        <dbReference type="EMBL" id="CEL67716.1"/>
    </source>
</evidence>
<feature type="compositionally biased region" description="Basic and acidic residues" evidence="1">
    <location>
        <begin position="248"/>
        <end position="267"/>
    </location>
</feature>
<feature type="compositionally biased region" description="Basic and acidic residues" evidence="1">
    <location>
        <begin position="129"/>
        <end position="145"/>
    </location>
</feature>
<reference evidence="2" key="1">
    <citation type="journal article" date="2015" name="PLoS ONE">
        <title>Comprehensive Evaluation of Toxoplasma gondii VEG and Neospora caninum LIV Genomes with Tachyzoite Stage Transcriptome and Proteome Defines Novel Transcript Features.</title>
        <authorList>
            <person name="Ramaprasad A."/>
            <person name="Mourier T."/>
            <person name="Naeem R."/>
            <person name="Malas T.B."/>
            <person name="Moussa E."/>
            <person name="Panigrahi A."/>
            <person name="Vermont S.J."/>
            <person name="Otto T.D."/>
            <person name="Wastling J."/>
            <person name="Pain A."/>
        </authorList>
    </citation>
    <scope>NUCLEOTIDE SEQUENCE</scope>
    <source>
        <strain evidence="2">Liverpool</strain>
    </source>
</reference>
<feature type="compositionally biased region" description="Low complexity" evidence="1">
    <location>
        <begin position="234"/>
        <end position="244"/>
    </location>
</feature>
<feature type="compositionally biased region" description="Basic and acidic residues" evidence="1">
    <location>
        <begin position="381"/>
        <end position="408"/>
    </location>
</feature>
<name>A0A0F7UF89_NEOCL</name>
<feature type="region of interest" description="Disordered" evidence="1">
    <location>
        <begin position="97"/>
        <end position="487"/>
    </location>
</feature>
<feature type="compositionally biased region" description="Basic and acidic residues" evidence="1">
    <location>
        <begin position="222"/>
        <end position="233"/>
    </location>
</feature>
<organism evidence="2">
    <name type="scientific">Neospora caninum (strain Liverpool)</name>
    <dbReference type="NCBI Taxonomy" id="572307"/>
    <lineage>
        <taxon>Eukaryota</taxon>
        <taxon>Sar</taxon>
        <taxon>Alveolata</taxon>
        <taxon>Apicomplexa</taxon>
        <taxon>Conoidasida</taxon>
        <taxon>Coccidia</taxon>
        <taxon>Eucoccidiorida</taxon>
        <taxon>Eimeriorina</taxon>
        <taxon>Sarcocystidae</taxon>
        <taxon>Neospora</taxon>
    </lineage>
</organism>
<gene>
    <name evidence="2" type="ORF">BN1204_035080</name>
</gene>
<proteinExistence type="predicted"/>
<feature type="compositionally biased region" description="Low complexity" evidence="1">
    <location>
        <begin position="474"/>
        <end position="487"/>
    </location>
</feature>
<feature type="compositionally biased region" description="Basic and acidic residues" evidence="1">
    <location>
        <begin position="452"/>
        <end position="473"/>
    </location>
</feature>
<feature type="compositionally biased region" description="Basic and acidic residues" evidence="1">
    <location>
        <begin position="162"/>
        <end position="172"/>
    </location>
</feature>
<feature type="compositionally biased region" description="Low complexity" evidence="1">
    <location>
        <begin position="56"/>
        <end position="83"/>
    </location>
</feature>